<dbReference type="VEuPathDB" id="AmoebaDB:EHI7A_018480"/>
<sequence>MGNEETKTTKRGSLSDRYKLEKKPVHKFKISKKKRFSLKDDLQPSNVLNSPHTSLSNSCDILSADFVKSDDSKNLLSSSPRIKKISNNTNQQNSPSPFRTPSIHLDSPLNSFDIMSYSPQLTPTSEYCLMIKKWFSSIKNGTEQVINGYTILYDSNFLQLSSRDIYSVLSGKNNFFIIVRLFSGELFGSYYSKTVPCENNSTRVEIDSDQNHFIFVIQNFSTKPTLYHPVNLKKSLIIHPISNSDLVITIPGAFWVTSDGKVFSNSNINLTYKNAVPLAHRVVPYSNPLYHLSIIQLIH</sequence>
<reference evidence="2 3" key="1">
    <citation type="submission" date="2016-05" db="EMBL/GenBank/DDBJ databases">
        <title>First whole genome sequencing of Entamoeba histolytica HM1:IMSS-clone-6.</title>
        <authorList>
            <person name="Mukherjee Avik.K."/>
            <person name="Izumyama S."/>
            <person name="Nakada-Tsukui K."/>
            <person name="Nozaki T."/>
        </authorList>
    </citation>
    <scope>NUCLEOTIDE SEQUENCE [LARGE SCALE GENOMIC DNA]</scope>
    <source>
        <strain evidence="2 3">HM1:IMSS clone 6</strain>
    </source>
</reference>
<evidence type="ECO:0000256" key="1">
    <source>
        <dbReference type="SAM" id="MobiDB-lite"/>
    </source>
</evidence>
<organism evidence="2 3">
    <name type="scientific">Entamoeba histolytica</name>
    <dbReference type="NCBI Taxonomy" id="5759"/>
    <lineage>
        <taxon>Eukaryota</taxon>
        <taxon>Amoebozoa</taxon>
        <taxon>Evosea</taxon>
        <taxon>Archamoebae</taxon>
        <taxon>Mastigamoebida</taxon>
        <taxon>Entamoebidae</taxon>
        <taxon>Entamoeba</taxon>
    </lineage>
</organism>
<dbReference type="VEuPathDB" id="AmoebaDB:EHI5A_031720"/>
<protein>
    <recommendedName>
        <fullName evidence="4">TLDc domain-containing protein</fullName>
    </recommendedName>
</protein>
<dbReference type="OMA" id="MGNEEAK"/>
<proteinExistence type="predicted"/>
<name>A0A5K1UJ83_ENTHI</name>
<evidence type="ECO:0000313" key="2">
    <source>
        <dbReference type="EMBL" id="GAT93708.1"/>
    </source>
</evidence>
<dbReference type="VEuPathDB" id="AmoebaDB:KM1_046570"/>
<evidence type="ECO:0008006" key="4">
    <source>
        <dbReference type="Google" id="ProtNLM"/>
    </source>
</evidence>
<feature type="region of interest" description="Disordered" evidence="1">
    <location>
        <begin position="1"/>
        <end position="20"/>
    </location>
</feature>
<comment type="caution">
    <text evidence="2">The sequence shown here is derived from an EMBL/GenBank/DDBJ whole genome shotgun (WGS) entry which is preliminary data.</text>
</comment>
<accession>A0A5K1UJ83</accession>
<gene>
    <name evidence="2" type="ORF">CL6EHI_177510</name>
</gene>
<evidence type="ECO:0000313" key="3">
    <source>
        <dbReference type="Proteomes" id="UP000078387"/>
    </source>
</evidence>
<dbReference type="VEuPathDB" id="AmoebaDB:EHI_177510"/>
<dbReference type="EMBL" id="BDEQ01000001">
    <property type="protein sequence ID" value="GAT93708.1"/>
    <property type="molecule type" value="Genomic_DNA"/>
</dbReference>
<dbReference type="Proteomes" id="UP000078387">
    <property type="component" value="Unassembled WGS sequence"/>
</dbReference>
<dbReference type="VEuPathDB" id="AmoebaDB:EHI8A_017260"/>
<dbReference type="AlphaFoldDB" id="A0A5K1UJ83"/>